<organism evidence="1 2">
    <name type="scientific">Desulfobacter postgatei</name>
    <dbReference type="NCBI Taxonomy" id="2293"/>
    <lineage>
        <taxon>Bacteria</taxon>
        <taxon>Pseudomonadati</taxon>
        <taxon>Thermodesulfobacteriota</taxon>
        <taxon>Desulfobacteria</taxon>
        <taxon>Desulfobacterales</taxon>
        <taxon>Desulfobacteraceae</taxon>
        <taxon>Desulfobacter</taxon>
    </lineage>
</organism>
<dbReference type="AlphaFoldDB" id="A0A2G6MTG8"/>
<dbReference type="EMBL" id="PDTI01000008">
    <property type="protein sequence ID" value="PIE63387.1"/>
    <property type="molecule type" value="Genomic_DNA"/>
</dbReference>
<gene>
    <name evidence="1" type="ORF">CSA25_00475</name>
</gene>
<evidence type="ECO:0000313" key="2">
    <source>
        <dbReference type="Proteomes" id="UP000231203"/>
    </source>
</evidence>
<accession>A0A2G6MTG8</accession>
<name>A0A2G6MTG8_9BACT</name>
<evidence type="ECO:0000313" key="1">
    <source>
        <dbReference type="EMBL" id="PIE63387.1"/>
    </source>
</evidence>
<comment type="caution">
    <text evidence="1">The sequence shown here is derived from an EMBL/GenBank/DDBJ whole genome shotgun (WGS) entry which is preliminary data.</text>
</comment>
<sequence length="62" mass="7242">MDNQTIKRDLFDFEVGYLTQSPCVNCEFREKLPQCHKDCIILDQIQTRLARGVSSQSSRYES</sequence>
<protein>
    <submittedName>
        <fullName evidence="1">Uncharacterized protein</fullName>
    </submittedName>
</protein>
<dbReference type="Proteomes" id="UP000231203">
    <property type="component" value="Unassembled WGS sequence"/>
</dbReference>
<proteinExistence type="predicted"/>
<reference evidence="1 2" key="1">
    <citation type="submission" date="2017-10" db="EMBL/GenBank/DDBJ databases">
        <title>Novel microbial diversity and functional potential in the marine mammal oral microbiome.</title>
        <authorList>
            <person name="Dudek N.K."/>
            <person name="Sun C.L."/>
            <person name="Burstein D."/>
            <person name="Kantor R.S."/>
            <person name="Aliaga Goltsman D.S."/>
            <person name="Bik E.M."/>
            <person name="Thomas B.C."/>
            <person name="Banfield J.F."/>
            <person name="Relman D.A."/>
        </authorList>
    </citation>
    <scope>NUCLEOTIDE SEQUENCE [LARGE SCALE GENOMIC DNA]</scope>
    <source>
        <strain evidence="1">DOLJORAL78_47_202</strain>
    </source>
</reference>